<feature type="domain" description="YbgF trimerisation" evidence="2">
    <location>
        <begin position="56"/>
        <end position="113"/>
    </location>
</feature>
<organism evidence="3 4">
    <name type="scientific">Vreelandella malpeensis</name>
    <dbReference type="NCBI Taxonomy" id="1172368"/>
    <lineage>
        <taxon>Bacteria</taxon>
        <taxon>Pseudomonadati</taxon>
        <taxon>Pseudomonadota</taxon>
        <taxon>Gammaproteobacteria</taxon>
        <taxon>Oceanospirillales</taxon>
        <taxon>Halomonadaceae</taxon>
        <taxon>Vreelandella</taxon>
    </lineage>
</organism>
<dbReference type="EMBL" id="WHVL01000005">
    <property type="protein sequence ID" value="MCB8889859.1"/>
    <property type="molecule type" value="Genomic_DNA"/>
</dbReference>
<dbReference type="RefSeq" id="WP_227390532.1">
    <property type="nucleotide sequence ID" value="NZ_JBHSCJ010000002.1"/>
</dbReference>
<feature type="coiled-coil region" evidence="1">
    <location>
        <begin position="66"/>
        <end position="104"/>
    </location>
</feature>
<comment type="function">
    <text evidence="1">Mediates coordination of peptidoglycan synthesis and outer membrane constriction during cell division.</text>
</comment>
<keyword evidence="4" id="KW-1185">Reference proteome</keyword>
<comment type="similarity">
    <text evidence="1">Belongs to the CpoB family.</text>
</comment>
<dbReference type="InterPro" id="IPR011990">
    <property type="entry name" value="TPR-like_helical_dom_sf"/>
</dbReference>
<dbReference type="Proteomes" id="UP001319882">
    <property type="component" value="Unassembled WGS sequence"/>
</dbReference>
<dbReference type="Gene3D" id="1.25.40.10">
    <property type="entry name" value="Tetratricopeptide repeat domain"/>
    <property type="match status" value="1"/>
</dbReference>
<evidence type="ECO:0000259" key="2">
    <source>
        <dbReference type="Pfam" id="PF16331"/>
    </source>
</evidence>
<sequence precursor="true">MNRSLKRFIGRLCGAGAFALPLSVLPLAALAQQPLVQDLSSGSSGFYQQTQRQEASGGNLVLFNQVEEHTQEIQQLRGQIEELRHQLEQLKRQSQQQYIDIEDRLMNLDSGPTQIQQSTPQVEPEAAEEVVNAPSARNVSEDAQADYQAAFAHVQARRFGDAIDAFKGFVTAHPDSSLAANGYYWLGELYAAENELDASDEAFSRVINDFNASSKVPDALYKLGLVKARQGEPERSRELLEQVRDDYPQSSAAGLANDFLRQSAG</sequence>
<name>A0ABS8DUJ3_9GAMM</name>
<dbReference type="Pfam" id="PF13174">
    <property type="entry name" value="TPR_6"/>
    <property type="match status" value="1"/>
</dbReference>
<comment type="caution">
    <text evidence="3">The sequence shown here is derived from an EMBL/GenBank/DDBJ whole genome shotgun (WGS) entry which is preliminary data.</text>
</comment>
<feature type="chain" id="PRO_5044905872" description="Cell division coordinator CpoB" evidence="1">
    <location>
        <begin position="32"/>
        <end position="265"/>
    </location>
</feature>
<gene>
    <name evidence="3" type="primary">ybgF</name>
    <name evidence="1" type="synonym">cpoB</name>
    <name evidence="3" type="ORF">GEV37_12110</name>
</gene>
<keyword evidence="1" id="KW-0732">Signal</keyword>
<evidence type="ECO:0000256" key="1">
    <source>
        <dbReference type="HAMAP-Rule" id="MF_02066"/>
    </source>
</evidence>
<dbReference type="InterPro" id="IPR019734">
    <property type="entry name" value="TPR_rpt"/>
</dbReference>
<dbReference type="InterPro" id="IPR014162">
    <property type="entry name" value="CpoB_C"/>
</dbReference>
<keyword evidence="1" id="KW-0132">Cell division</keyword>
<dbReference type="Pfam" id="PF16331">
    <property type="entry name" value="TolA_bind_tri"/>
    <property type="match status" value="1"/>
</dbReference>
<dbReference type="NCBIfam" id="TIGR02795">
    <property type="entry name" value="tol_pal_ybgF"/>
    <property type="match status" value="1"/>
</dbReference>
<evidence type="ECO:0000313" key="4">
    <source>
        <dbReference type="Proteomes" id="UP001319882"/>
    </source>
</evidence>
<dbReference type="InterPro" id="IPR032519">
    <property type="entry name" value="YbgF_tri"/>
</dbReference>
<dbReference type="Gene3D" id="1.20.5.110">
    <property type="match status" value="1"/>
</dbReference>
<keyword evidence="1" id="KW-0574">Periplasm</keyword>
<dbReference type="HAMAP" id="MF_02066">
    <property type="entry name" value="CpoB"/>
    <property type="match status" value="1"/>
</dbReference>
<proteinExistence type="inferred from homology"/>
<accession>A0ABS8DUJ3</accession>
<feature type="signal peptide" evidence="1">
    <location>
        <begin position="1"/>
        <end position="31"/>
    </location>
</feature>
<dbReference type="InterPro" id="IPR034706">
    <property type="entry name" value="CpoB"/>
</dbReference>
<comment type="subcellular location">
    <subcellularLocation>
        <location evidence="1">Periplasm</location>
    </subcellularLocation>
</comment>
<evidence type="ECO:0000313" key="3">
    <source>
        <dbReference type="EMBL" id="MCB8889859.1"/>
    </source>
</evidence>
<keyword evidence="1" id="KW-0175">Coiled coil</keyword>
<protein>
    <recommendedName>
        <fullName evidence="1">Cell division coordinator CpoB</fullName>
    </recommendedName>
</protein>
<dbReference type="SUPFAM" id="SSF48452">
    <property type="entry name" value="TPR-like"/>
    <property type="match status" value="1"/>
</dbReference>
<keyword evidence="1" id="KW-0131">Cell cycle</keyword>
<reference evidence="3 4" key="1">
    <citation type="journal article" date="2021" name="Sci. Rep.">
        <title>Genome analysis of a halophilic bacterium Halomonas malpeensis YU-PRIM-29(T) reveals its exopolysaccharide and pigment producing capabilities.</title>
        <authorList>
            <person name="Athmika"/>
            <person name="Ghate S.D."/>
            <person name="Arun A.B."/>
            <person name="Rao S.S."/>
            <person name="Kumar S.T.A."/>
            <person name="Kandiyil M.K."/>
            <person name="Saptami K."/>
            <person name="Rekha P.D."/>
        </authorList>
    </citation>
    <scope>NUCLEOTIDE SEQUENCE [LARGE SCALE GENOMIC DNA]</scope>
    <source>
        <strain evidence="4">prim 29</strain>
    </source>
</reference>